<protein>
    <submittedName>
        <fullName evidence="2">CAZy families CBM35|GH27 protein</fullName>
    </submittedName>
</protein>
<dbReference type="InterPro" id="IPR013785">
    <property type="entry name" value="Aldolase_TIM"/>
</dbReference>
<dbReference type="AlphaFoldDB" id="A0A060CF63"/>
<dbReference type="EMBL" id="KF127943">
    <property type="protein sequence ID" value="AIA95303.1"/>
    <property type="molecule type" value="Genomic_DNA"/>
</dbReference>
<feature type="non-terminal residue" evidence="2">
    <location>
        <position position="129"/>
    </location>
</feature>
<name>A0A060CF63_9ACTN</name>
<sequence length="129" mass="14234">MRGLRSLRRIGIAAVAATLLGTILSATTAGASGSSRPTDAGYDRSPHPYLGWSSWSLQASKYPGLNPQGNYSWLTEDHVLQQAQAMASKLKSHGYEYVNIDAGWWMDWDWNQEYDQYGRQTPIPSGPDG</sequence>
<reference evidence="2" key="1">
    <citation type="journal article" date="2013" name="Environ. Microbiol.">
        <title>Seasonally variable intestinal metagenomes of the red palm weevil (Rhynchophorus ferrugineus).</title>
        <authorList>
            <person name="Jia S."/>
            <person name="Zhang X."/>
            <person name="Zhang G."/>
            <person name="Yin A."/>
            <person name="Zhang S."/>
            <person name="Li F."/>
            <person name="Wang L."/>
            <person name="Zhao D."/>
            <person name="Yun Q."/>
            <person name="Tala"/>
            <person name="Wang J."/>
            <person name="Sun G."/>
            <person name="Baabdullah M."/>
            <person name="Yu X."/>
            <person name="Hu S."/>
            <person name="Al-Mssallem I.S."/>
            <person name="Yu J."/>
        </authorList>
    </citation>
    <scope>NUCLEOTIDE SEQUENCE</scope>
</reference>
<feature type="chain" id="PRO_5001582380" evidence="1">
    <location>
        <begin position="32"/>
        <end position="129"/>
    </location>
</feature>
<evidence type="ECO:0000313" key="2">
    <source>
        <dbReference type="EMBL" id="AIA95303.1"/>
    </source>
</evidence>
<evidence type="ECO:0000256" key="1">
    <source>
        <dbReference type="SAM" id="SignalP"/>
    </source>
</evidence>
<feature type="signal peptide" evidence="1">
    <location>
        <begin position="1"/>
        <end position="31"/>
    </location>
</feature>
<dbReference type="Gene3D" id="3.20.20.70">
    <property type="entry name" value="Aldolase class I"/>
    <property type="match status" value="1"/>
</dbReference>
<keyword evidence="1" id="KW-0732">Signal</keyword>
<dbReference type="SUPFAM" id="SSF51445">
    <property type="entry name" value="(Trans)glycosidases"/>
    <property type="match status" value="1"/>
</dbReference>
<proteinExistence type="predicted"/>
<organism evidence="2">
    <name type="scientific">uncultured Streptomyces sp</name>
    <dbReference type="NCBI Taxonomy" id="174707"/>
    <lineage>
        <taxon>Bacteria</taxon>
        <taxon>Bacillati</taxon>
        <taxon>Actinomycetota</taxon>
        <taxon>Actinomycetes</taxon>
        <taxon>Kitasatosporales</taxon>
        <taxon>Streptomycetaceae</taxon>
        <taxon>Streptomyces</taxon>
        <taxon>environmental samples</taxon>
    </lineage>
</organism>
<accession>A0A060CF63</accession>
<dbReference type="InterPro" id="IPR017853">
    <property type="entry name" value="GH"/>
</dbReference>